<proteinExistence type="predicted"/>
<accession>A0ABU9TVM8</accession>
<name>A0ABU9TVM8_9GAMM</name>
<dbReference type="InterPro" id="IPR011250">
    <property type="entry name" value="OMP/PagP_B-barrel"/>
</dbReference>
<protein>
    <submittedName>
        <fullName evidence="4">Outer membrane beta-barrel protein</fullName>
    </submittedName>
</protein>
<feature type="signal peptide" evidence="2">
    <location>
        <begin position="1"/>
        <end position="18"/>
    </location>
</feature>
<keyword evidence="1 2" id="KW-0732">Signal</keyword>
<evidence type="ECO:0000259" key="3">
    <source>
        <dbReference type="Pfam" id="PF13505"/>
    </source>
</evidence>
<comment type="caution">
    <text evidence="4">The sequence shown here is derived from an EMBL/GenBank/DDBJ whole genome shotgun (WGS) entry which is preliminary data.</text>
</comment>
<dbReference type="Proteomes" id="UP001449225">
    <property type="component" value="Unassembled WGS sequence"/>
</dbReference>
<dbReference type="InterPro" id="IPR027385">
    <property type="entry name" value="Beta-barrel_OMP"/>
</dbReference>
<dbReference type="Pfam" id="PF13505">
    <property type="entry name" value="OMP_b-brl"/>
    <property type="match status" value="1"/>
</dbReference>
<dbReference type="EMBL" id="JBBMRA010000019">
    <property type="protein sequence ID" value="MEM5537765.1"/>
    <property type="molecule type" value="Genomic_DNA"/>
</dbReference>
<evidence type="ECO:0000313" key="4">
    <source>
        <dbReference type="EMBL" id="MEM5537765.1"/>
    </source>
</evidence>
<keyword evidence="5" id="KW-1185">Reference proteome</keyword>
<evidence type="ECO:0000313" key="5">
    <source>
        <dbReference type="Proteomes" id="UP001449225"/>
    </source>
</evidence>
<organism evidence="4 5">
    <name type="scientific">Neptuniibacter pectenicola</name>
    <dbReference type="NCBI Taxonomy" id="1806669"/>
    <lineage>
        <taxon>Bacteria</taxon>
        <taxon>Pseudomonadati</taxon>
        <taxon>Pseudomonadota</taxon>
        <taxon>Gammaproteobacteria</taxon>
        <taxon>Oceanospirillales</taxon>
        <taxon>Oceanospirillaceae</taxon>
        <taxon>Neptuniibacter</taxon>
    </lineage>
</organism>
<feature type="chain" id="PRO_5045098834" evidence="2">
    <location>
        <begin position="19"/>
        <end position="205"/>
    </location>
</feature>
<dbReference type="Gene3D" id="2.40.160.20">
    <property type="match status" value="1"/>
</dbReference>
<evidence type="ECO:0000256" key="1">
    <source>
        <dbReference type="ARBA" id="ARBA00022729"/>
    </source>
</evidence>
<sequence>MKKKLAIVLALASTSAYADTSNFEGFEAGLGLGYVNADMDFADSRSDRMNWDKDDAVVQVSVAYHWPINENWLIGLGATYDLNDTDASTQIYRSEDISAELQHHSSIYVQPTYVIDDRSAVFAKVGYHKARTNTTGPSSVWIEDNITVEGIGYSLGYKRLIQNNLFIQGELLFVHYDDEQLGGGAYTYEYEQETRSAVVTLGYQF</sequence>
<dbReference type="RefSeq" id="WP_342854979.1">
    <property type="nucleotide sequence ID" value="NZ_JBBMRA010000019.1"/>
</dbReference>
<evidence type="ECO:0000256" key="2">
    <source>
        <dbReference type="SAM" id="SignalP"/>
    </source>
</evidence>
<reference evidence="4 5" key="1">
    <citation type="submission" date="2024-03" db="EMBL/GenBank/DDBJ databases">
        <title>Community enrichment and isolation of bacterial strains for fucoidan degradation.</title>
        <authorList>
            <person name="Sichert A."/>
        </authorList>
    </citation>
    <scope>NUCLEOTIDE SEQUENCE [LARGE SCALE GENOMIC DNA]</scope>
    <source>
        <strain evidence="4 5">AS76</strain>
    </source>
</reference>
<feature type="domain" description="Outer membrane protein beta-barrel" evidence="3">
    <location>
        <begin position="6"/>
        <end position="205"/>
    </location>
</feature>
<gene>
    <name evidence="4" type="ORF">WNY58_15360</name>
</gene>
<dbReference type="SUPFAM" id="SSF56925">
    <property type="entry name" value="OMPA-like"/>
    <property type="match status" value="1"/>
</dbReference>